<organism evidence="1">
    <name type="scientific">Vibrio coralliilyticus</name>
    <dbReference type="NCBI Taxonomy" id="190893"/>
    <lineage>
        <taxon>Bacteria</taxon>
        <taxon>Pseudomonadati</taxon>
        <taxon>Pseudomonadota</taxon>
        <taxon>Gammaproteobacteria</taxon>
        <taxon>Vibrionales</taxon>
        <taxon>Vibrionaceae</taxon>
        <taxon>Vibrio</taxon>
    </lineage>
</organism>
<dbReference type="EMBL" id="JXXR01000020">
    <property type="protein sequence ID" value="KJY69296.1"/>
    <property type="molecule type" value="Genomic_DNA"/>
</dbReference>
<dbReference type="RefSeq" id="WP_038512337.1">
    <property type="nucleotide sequence ID" value="NZ_CP009264.1"/>
</dbReference>
<comment type="caution">
    <text evidence="1">The sequence shown here is derived from an EMBL/GenBank/DDBJ whole genome shotgun (WGS) entry which is preliminary data.</text>
</comment>
<dbReference type="KEGG" id="vct:JV59_33340"/>
<gene>
    <name evidence="1" type="ORF">TW71_18690</name>
</gene>
<dbReference type="AlphaFoldDB" id="A0A837G573"/>
<reference evidence="1" key="1">
    <citation type="journal article" date="2015" name="BMC Genomics">
        <title>Genome mining reveals unlocked bioactive potential of marine Gram-negative bacteria.</title>
        <authorList>
            <person name="Machado H."/>
            <person name="Sonnenschein E.C."/>
            <person name="Melchiorsen J."/>
            <person name="Gram L."/>
        </authorList>
    </citation>
    <scope>NUCLEOTIDE SEQUENCE</scope>
    <source>
        <strain evidence="1">S2052</strain>
    </source>
</reference>
<protein>
    <submittedName>
        <fullName evidence="1">Uncharacterized protein</fullName>
    </submittedName>
</protein>
<accession>A0A837G573</accession>
<sequence>MKDESVNTQIVETVKQTQEATLTGNVIKASGAGKALQSISQSSAIAVQDATDNLRNINTMATTAMGVALSKMLATGETTPYAEILTQVNTMVEQSTTNFANVGEKASQVIQDFSDRL</sequence>
<proteinExistence type="predicted"/>
<dbReference type="GeneID" id="93942509"/>
<name>A0A837G573_9VIBR</name>
<evidence type="ECO:0000313" key="1">
    <source>
        <dbReference type="EMBL" id="KJY69296.1"/>
    </source>
</evidence>